<dbReference type="AlphaFoldDB" id="A0A2V3WED3"/>
<dbReference type="Proteomes" id="UP000247922">
    <property type="component" value="Unassembled WGS sequence"/>
</dbReference>
<dbReference type="OrthoDB" id="9816426at2"/>
<dbReference type="InterPro" id="IPR036145">
    <property type="entry name" value="MinC_C_sf"/>
</dbReference>
<proteinExistence type="predicted"/>
<comment type="caution">
    <text evidence="3">The sequence shown here is derived from an EMBL/GenBank/DDBJ whole genome shotgun (WGS) entry which is preliminary data.</text>
</comment>
<keyword evidence="4" id="KW-1185">Reference proteome</keyword>
<dbReference type="InterPro" id="IPR046865">
    <property type="entry name" value="FapA_b_solenoid"/>
</dbReference>
<dbReference type="GO" id="GO:0000902">
    <property type="term" value="P:cell morphogenesis"/>
    <property type="evidence" value="ECO:0007669"/>
    <property type="project" value="InterPro"/>
</dbReference>
<sequence length="456" mass="49708">MPDLGEIFELLIAEDLMRASLQLRDEYDADAITKEQLLTFLKNEKVNFGIDEEAVQKVISSYEPLNFPMTIALGKEAVNGIDGKIDFVSDQDDYFSVEERRSFRDVKKIPSVAEGEKIAVIIDPVEGEEGHTVTGKPLPAKKGKAVRYKAGKNVHYDEEDQSFYSEAIGKLSVGGSKINVYDTYELSEDLSMKTGNVHFSGSVIIRGNVPAGYQVIADGDVQIYGLVEAGHIQAGGSVVISEGIAGLKKGSIEAAGDITIGYVNQAKLEAGGSIHVKNSIMHSECTAKEHVYCLSGNIIGGVCSGGITIEAKDIGNKMDTRTEVAIGIDSKAYQLEGKLIQARESLEAEITKLSKLGQALEMKAKVGGGLSSKERVFLLKQKNTMQVTEGKLEKINEQIEGLHVQLGDENRARLIAKGTIYPNVDLCFGKYQQTTNKEYKFTQVYIQDGEIKITPL</sequence>
<name>A0A2V3WED3_9BACI</name>
<dbReference type="InterPro" id="IPR046866">
    <property type="entry name" value="FapA_N"/>
</dbReference>
<dbReference type="RefSeq" id="WP_110250387.1">
    <property type="nucleotide sequence ID" value="NZ_QJJR01000002.1"/>
</dbReference>
<evidence type="ECO:0000313" key="4">
    <source>
        <dbReference type="Proteomes" id="UP000247922"/>
    </source>
</evidence>
<accession>A0A2V3WED3</accession>
<reference evidence="3 4" key="1">
    <citation type="submission" date="2018-05" db="EMBL/GenBank/DDBJ databases">
        <title>Genomic Encyclopedia of Type Strains, Phase IV (KMG-IV): sequencing the most valuable type-strain genomes for metagenomic binning, comparative biology and taxonomic classification.</title>
        <authorList>
            <person name="Goeker M."/>
        </authorList>
    </citation>
    <scope>NUCLEOTIDE SEQUENCE [LARGE SCALE GENOMIC DNA]</scope>
    <source>
        <strain evidence="3 4">DSM 22440</strain>
    </source>
</reference>
<feature type="coiled-coil region" evidence="1">
    <location>
        <begin position="343"/>
        <end position="405"/>
    </location>
</feature>
<dbReference type="Pfam" id="PF20250">
    <property type="entry name" value="FapA_N"/>
    <property type="match status" value="1"/>
</dbReference>
<protein>
    <recommendedName>
        <fullName evidence="2">Flagellar Assembly Protein A N-terminal region domain-containing protein</fullName>
    </recommendedName>
</protein>
<dbReference type="SUPFAM" id="SSF63848">
    <property type="entry name" value="Cell-division inhibitor MinC, C-terminal domain"/>
    <property type="match status" value="1"/>
</dbReference>
<keyword evidence="1" id="KW-0175">Coiled coil</keyword>
<evidence type="ECO:0000313" key="3">
    <source>
        <dbReference type="EMBL" id="PXW92505.1"/>
    </source>
</evidence>
<evidence type="ECO:0000259" key="2">
    <source>
        <dbReference type="Pfam" id="PF20250"/>
    </source>
</evidence>
<dbReference type="PANTHER" id="PTHR38032:SF1">
    <property type="entry name" value="RNA-BINDING PROTEIN KHPB N-TERMINAL DOMAIN-CONTAINING PROTEIN"/>
    <property type="match status" value="1"/>
</dbReference>
<evidence type="ECO:0000256" key="1">
    <source>
        <dbReference type="SAM" id="Coils"/>
    </source>
</evidence>
<dbReference type="PANTHER" id="PTHR38032">
    <property type="entry name" value="POLYMERASE-RELATED"/>
    <property type="match status" value="1"/>
</dbReference>
<gene>
    <name evidence="3" type="ORF">DES38_10286</name>
</gene>
<dbReference type="EMBL" id="QJJR01000002">
    <property type="protein sequence ID" value="PXW92505.1"/>
    <property type="molecule type" value="Genomic_DNA"/>
</dbReference>
<dbReference type="Pfam" id="PF03961">
    <property type="entry name" value="FapA"/>
    <property type="match status" value="1"/>
</dbReference>
<dbReference type="InterPro" id="IPR005646">
    <property type="entry name" value="FapA"/>
</dbReference>
<organism evidence="3 4">
    <name type="scientific">Streptohalobacillus salinus</name>
    <dbReference type="NCBI Taxonomy" id="621096"/>
    <lineage>
        <taxon>Bacteria</taxon>
        <taxon>Bacillati</taxon>
        <taxon>Bacillota</taxon>
        <taxon>Bacilli</taxon>
        <taxon>Bacillales</taxon>
        <taxon>Bacillaceae</taxon>
        <taxon>Streptohalobacillus</taxon>
    </lineage>
</organism>
<feature type="domain" description="Flagellar Assembly Protein A N-terminal region" evidence="2">
    <location>
        <begin position="9"/>
        <end position="172"/>
    </location>
</feature>